<dbReference type="Proteomes" id="UP000594262">
    <property type="component" value="Unplaced"/>
</dbReference>
<sequence length="262" mass="29766">MMDADESCTQFSNDTIEQIRQLQSKFATDRDWDQFHTPRNLLLAMVGEVGELSEIFLWKEDLQHGLKGWCESEVQHLGEELSDVLLYLIRLSEKCHCDLSNAVKQLLNNKYQIAVETVEVVAADEKPAQNKFAFSHLSFENIRHHLSVLDRDIEKEFQKHSQKSITLALVRDVGKVAESFQWKGEVEVNLPGWSTNELSKLTNRLAVVLVDLVFLSLRCEIDLPNVVKKKIIKNGLKYPVGLSNGSSKKYTELNGKLVANGV</sequence>
<dbReference type="AlphaFoldDB" id="A0A7M6DNP4"/>
<dbReference type="PANTHER" id="PTHR46523">
    <property type="entry name" value="DCTP PYROPHOSPHATASE 1"/>
    <property type="match status" value="1"/>
</dbReference>
<dbReference type="RefSeq" id="XP_066927519.1">
    <property type="nucleotide sequence ID" value="XM_067071418.1"/>
</dbReference>
<dbReference type="SUPFAM" id="SSF101386">
    <property type="entry name" value="all-alpha NTP pyrophosphatases"/>
    <property type="match status" value="2"/>
</dbReference>
<dbReference type="CDD" id="cd11537">
    <property type="entry name" value="NTP-PPase_RS21-C6_like"/>
    <property type="match status" value="1"/>
</dbReference>
<name>A0A7M6DNP4_9CNID</name>
<keyword evidence="2" id="KW-1185">Reference proteome</keyword>
<dbReference type="GO" id="GO:0006253">
    <property type="term" value="P:dCTP catabolic process"/>
    <property type="evidence" value="ECO:0007669"/>
    <property type="project" value="TreeGrafter"/>
</dbReference>
<reference evidence="1" key="1">
    <citation type="submission" date="2021-01" db="UniProtKB">
        <authorList>
            <consortium name="EnsemblMetazoa"/>
        </authorList>
    </citation>
    <scope>IDENTIFICATION</scope>
</reference>
<dbReference type="OrthoDB" id="411123at2759"/>
<dbReference type="GO" id="GO:0005829">
    <property type="term" value="C:cytosol"/>
    <property type="evidence" value="ECO:0007669"/>
    <property type="project" value="TreeGrafter"/>
</dbReference>
<dbReference type="InterPro" id="IPR025984">
    <property type="entry name" value="DCTPP"/>
</dbReference>
<dbReference type="Gene3D" id="1.10.287.1080">
    <property type="entry name" value="MazG-like"/>
    <property type="match status" value="2"/>
</dbReference>
<evidence type="ECO:0008006" key="3">
    <source>
        <dbReference type="Google" id="ProtNLM"/>
    </source>
</evidence>
<dbReference type="InterPro" id="IPR052555">
    <property type="entry name" value="dCTP_Pyrophosphatase"/>
</dbReference>
<organism evidence="1 2">
    <name type="scientific">Clytia hemisphaerica</name>
    <dbReference type="NCBI Taxonomy" id="252671"/>
    <lineage>
        <taxon>Eukaryota</taxon>
        <taxon>Metazoa</taxon>
        <taxon>Cnidaria</taxon>
        <taxon>Hydrozoa</taxon>
        <taxon>Hydroidolina</taxon>
        <taxon>Leptothecata</taxon>
        <taxon>Obeliida</taxon>
        <taxon>Clytiidae</taxon>
        <taxon>Clytia</taxon>
    </lineage>
</organism>
<dbReference type="GO" id="GO:0042262">
    <property type="term" value="P:DNA protection"/>
    <property type="evidence" value="ECO:0007669"/>
    <property type="project" value="TreeGrafter"/>
</dbReference>
<dbReference type="PANTHER" id="PTHR46523:SF1">
    <property type="entry name" value="DCTP PYROPHOSPHATASE 1"/>
    <property type="match status" value="1"/>
</dbReference>
<evidence type="ECO:0000313" key="2">
    <source>
        <dbReference type="Proteomes" id="UP000594262"/>
    </source>
</evidence>
<proteinExistence type="predicted"/>
<evidence type="ECO:0000313" key="1">
    <source>
        <dbReference type="EnsemblMetazoa" id="CLYHEMP018540.1"/>
    </source>
</evidence>
<accession>A0A7M6DNP4</accession>
<dbReference type="GO" id="GO:0047840">
    <property type="term" value="F:dCTP diphosphatase activity"/>
    <property type="evidence" value="ECO:0007669"/>
    <property type="project" value="TreeGrafter"/>
</dbReference>
<protein>
    <recommendedName>
        <fullName evidence="3">dCTP pyrophosphatase 1</fullName>
    </recommendedName>
</protein>
<dbReference type="GeneID" id="136814985"/>
<dbReference type="EnsemblMetazoa" id="CLYHEMT018540.1">
    <property type="protein sequence ID" value="CLYHEMP018540.1"/>
    <property type="gene ID" value="CLYHEMG018540"/>
</dbReference>